<dbReference type="InterPro" id="IPR011335">
    <property type="entry name" value="Restrct_endonuc-II-like"/>
</dbReference>
<evidence type="ECO:0000313" key="3">
    <source>
        <dbReference type="Proteomes" id="UP000475862"/>
    </source>
</evidence>
<dbReference type="SUPFAM" id="SSF52980">
    <property type="entry name" value="Restriction endonuclease-like"/>
    <property type="match status" value="1"/>
</dbReference>
<dbReference type="InterPro" id="IPR051703">
    <property type="entry name" value="NF-kappa-B_Signaling_Reg"/>
</dbReference>
<comment type="caution">
    <text evidence="2">The sequence shown here is derived from an EMBL/GenBank/DDBJ whole genome shotgun (WGS) entry which is preliminary data.</text>
</comment>
<dbReference type="PANTHER" id="PTHR46609:SF8">
    <property type="entry name" value="YQAJ VIRAL RECOMBINASE DOMAIN-CONTAINING PROTEIN"/>
    <property type="match status" value="1"/>
</dbReference>
<reference evidence="2 3" key="1">
    <citation type="submission" date="2019-08" db="EMBL/GenBank/DDBJ databases">
        <title>The genome of the soybean aphid Biotype 1, its phylome, world population structure and adaptation to the North American continent.</title>
        <authorList>
            <person name="Giordano R."/>
            <person name="Donthu R.K."/>
            <person name="Hernandez A.G."/>
            <person name="Wright C.L."/>
            <person name="Zimin A.V."/>
        </authorList>
    </citation>
    <scope>NUCLEOTIDE SEQUENCE [LARGE SCALE GENOMIC DNA]</scope>
    <source>
        <tissue evidence="2">Whole aphids</tissue>
    </source>
</reference>
<proteinExistence type="predicted"/>
<accession>A0A6G0T3L5</accession>
<dbReference type="CDD" id="cd22343">
    <property type="entry name" value="PDDEXK_lambda_exonuclease-like"/>
    <property type="match status" value="1"/>
</dbReference>
<protein>
    <recommendedName>
        <fullName evidence="1">YqaJ viral recombinase domain-containing protein</fullName>
    </recommendedName>
</protein>
<feature type="domain" description="YqaJ viral recombinase" evidence="1">
    <location>
        <begin position="230"/>
        <end position="336"/>
    </location>
</feature>
<dbReference type="PANTHER" id="PTHR46609">
    <property type="entry name" value="EXONUCLEASE, PHAGE-TYPE/RECB, C-TERMINAL DOMAIN-CONTAINING PROTEIN"/>
    <property type="match status" value="1"/>
</dbReference>
<gene>
    <name evidence="2" type="ORF">AGLY_015099</name>
</gene>
<keyword evidence="3" id="KW-1185">Reference proteome</keyword>
<dbReference type="Gene3D" id="3.90.320.10">
    <property type="match status" value="1"/>
</dbReference>
<name>A0A6G0T3L5_APHGL</name>
<dbReference type="Proteomes" id="UP000475862">
    <property type="component" value="Unassembled WGS sequence"/>
</dbReference>
<dbReference type="OrthoDB" id="6155932at2759"/>
<sequence>MTLHHNEKVELLKQDILNSPYHVFGNYSNCANYFCDGPKESEVNLVPQMENCGLFKDILGARNIVAHHAQSLIHNVNNNAVEGFNSVVAKYVGGKRVNFSSRGSYSARCNTAVTSYNFGPKYISNLHKQITNTSPGLFTKQYKKRVETSKLKLKCRRLNFERYYIIRRTKIIDGPDGNYGAVNELECTITDMPHDKYLKEEKIFLNNLKLTIKEIEEVKRRTVRQQNNNEWQKYRNSRLTASNFGKVCKHRVSTSRANTVKNILYDIFQGNSATRYGNKNEPMAKRDFEKKFDVKIETAGLFIHTKLNYLAASPDGLIGKDAIVEMKCPQSITNYTPEEAVNNKN</sequence>
<dbReference type="EMBL" id="VYZN01000066">
    <property type="protein sequence ID" value="KAE9524511.1"/>
    <property type="molecule type" value="Genomic_DNA"/>
</dbReference>
<evidence type="ECO:0000313" key="2">
    <source>
        <dbReference type="EMBL" id="KAE9524511.1"/>
    </source>
</evidence>
<dbReference type="GO" id="GO:0006281">
    <property type="term" value="P:DNA repair"/>
    <property type="evidence" value="ECO:0007669"/>
    <property type="project" value="UniProtKB-ARBA"/>
</dbReference>
<dbReference type="InterPro" id="IPR019080">
    <property type="entry name" value="YqaJ_viral_recombinase"/>
</dbReference>
<dbReference type="Pfam" id="PF09588">
    <property type="entry name" value="YqaJ"/>
    <property type="match status" value="1"/>
</dbReference>
<dbReference type="InterPro" id="IPR011604">
    <property type="entry name" value="PDDEXK-like_dom_sf"/>
</dbReference>
<organism evidence="2 3">
    <name type="scientific">Aphis glycines</name>
    <name type="common">Soybean aphid</name>
    <dbReference type="NCBI Taxonomy" id="307491"/>
    <lineage>
        <taxon>Eukaryota</taxon>
        <taxon>Metazoa</taxon>
        <taxon>Ecdysozoa</taxon>
        <taxon>Arthropoda</taxon>
        <taxon>Hexapoda</taxon>
        <taxon>Insecta</taxon>
        <taxon>Pterygota</taxon>
        <taxon>Neoptera</taxon>
        <taxon>Paraneoptera</taxon>
        <taxon>Hemiptera</taxon>
        <taxon>Sternorrhyncha</taxon>
        <taxon>Aphidomorpha</taxon>
        <taxon>Aphidoidea</taxon>
        <taxon>Aphididae</taxon>
        <taxon>Aphidini</taxon>
        <taxon>Aphis</taxon>
        <taxon>Aphis</taxon>
    </lineage>
</organism>
<dbReference type="AlphaFoldDB" id="A0A6G0T3L5"/>
<evidence type="ECO:0000259" key="1">
    <source>
        <dbReference type="Pfam" id="PF09588"/>
    </source>
</evidence>